<evidence type="ECO:0000256" key="2">
    <source>
        <dbReference type="ARBA" id="ARBA00005811"/>
    </source>
</evidence>
<evidence type="ECO:0000313" key="10">
    <source>
        <dbReference type="EMBL" id="MEJ6010591.1"/>
    </source>
</evidence>
<reference evidence="10 11" key="1">
    <citation type="submission" date="2024-03" db="EMBL/GenBank/DDBJ databases">
        <authorList>
            <person name="Jo J.-H."/>
        </authorList>
    </citation>
    <scope>NUCLEOTIDE SEQUENCE [LARGE SCALE GENOMIC DNA]</scope>
    <source>
        <strain evidence="10 11">AS3R-12</strain>
    </source>
</reference>
<keyword evidence="6 9" id="KW-0472">Membrane</keyword>
<comment type="subcellular location">
    <subcellularLocation>
        <location evidence="1">Cell membrane</location>
        <topology evidence="1">Single-pass membrane protein</topology>
    </subcellularLocation>
    <subcellularLocation>
        <location evidence="7">Cell membrane</location>
        <topology evidence="7">Single-pass type II membrane protein</topology>
    </subcellularLocation>
</comment>
<accession>A0ABU8S9F6</accession>
<dbReference type="Gene3D" id="3.30.420.270">
    <property type="match status" value="1"/>
</dbReference>
<evidence type="ECO:0000256" key="1">
    <source>
        <dbReference type="ARBA" id="ARBA00004162"/>
    </source>
</evidence>
<keyword evidence="3" id="KW-1003">Cell membrane</keyword>
<organism evidence="10 11">
    <name type="scientific">Novosphingobium aquae</name>
    <dbReference type="NCBI Taxonomy" id="3133435"/>
    <lineage>
        <taxon>Bacteria</taxon>
        <taxon>Pseudomonadati</taxon>
        <taxon>Pseudomonadota</taxon>
        <taxon>Alphaproteobacteria</taxon>
        <taxon>Sphingomonadales</taxon>
        <taxon>Sphingomonadaceae</taxon>
        <taxon>Novosphingobium</taxon>
    </lineage>
</organism>
<gene>
    <name evidence="10" type="ORF">WG900_11760</name>
</gene>
<dbReference type="PANTHER" id="PTHR30558:SF7">
    <property type="entry name" value="TOL-PAL SYSTEM PROTEIN TOLR"/>
    <property type="match status" value="1"/>
</dbReference>
<comment type="caution">
    <text evidence="10">The sequence shown here is derived from an EMBL/GenBank/DDBJ whole genome shotgun (WGS) entry which is preliminary data.</text>
</comment>
<sequence length="150" mass="15590">MAGGLSSSSGRRRSRRGGRAPMAEINVTPLVDVMLVLLAIFMVTAPLLAAGVKVDLPESRAEALPQPAQQVTLSMTGDGRMWLDADELSPGELPDRLAQAAAANGGKPPQLTLRADRGLPYGTVMTVMGEINRAGIQSIALVTDSSVSAP</sequence>
<evidence type="ECO:0000256" key="3">
    <source>
        <dbReference type="ARBA" id="ARBA00022475"/>
    </source>
</evidence>
<dbReference type="InterPro" id="IPR003400">
    <property type="entry name" value="ExbD"/>
</dbReference>
<feature type="transmembrane region" description="Helical" evidence="9">
    <location>
        <begin position="33"/>
        <end position="52"/>
    </location>
</feature>
<keyword evidence="4 7" id="KW-0812">Transmembrane</keyword>
<name>A0ABU8S9F6_9SPHN</name>
<keyword evidence="5 9" id="KW-1133">Transmembrane helix</keyword>
<evidence type="ECO:0000256" key="5">
    <source>
        <dbReference type="ARBA" id="ARBA00022989"/>
    </source>
</evidence>
<dbReference type="Pfam" id="PF02472">
    <property type="entry name" value="ExbD"/>
    <property type="match status" value="1"/>
</dbReference>
<dbReference type="Proteomes" id="UP001379235">
    <property type="component" value="Unassembled WGS sequence"/>
</dbReference>
<comment type="similarity">
    <text evidence="2 7">Belongs to the ExbD/TolR family.</text>
</comment>
<dbReference type="PANTHER" id="PTHR30558">
    <property type="entry name" value="EXBD MEMBRANE COMPONENT OF PMF-DRIVEN MACROMOLECULE IMPORT SYSTEM"/>
    <property type="match status" value="1"/>
</dbReference>
<dbReference type="EMBL" id="JBBHJY010000005">
    <property type="protein sequence ID" value="MEJ6010591.1"/>
    <property type="molecule type" value="Genomic_DNA"/>
</dbReference>
<keyword evidence="7" id="KW-0813">Transport</keyword>
<evidence type="ECO:0000313" key="11">
    <source>
        <dbReference type="Proteomes" id="UP001379235"/>
    </source>
</evidence>
<keyword evidence="11" id="KW-1185">Reference proteome</keyword>
<proteinExistence type="inferred from homology"/>
<evidence type="ECO:0000256" key="9">
    <source>
        <dbReference type="SAM" id="Phobius"/>
    </source>
</evidence>
<evidence type="ECO:0000256" key="6">
    <source>
        <dbReference type="ARBA" id="ARBA00023136"/>
    </source>
</evidence>
<evidence type="ECO:0000256" key="7">
    <source>
        <dbReference type="RuleBase" id="RU003879"/>
    </source>
</evidence>
<dbReference type="RefSeq" id="WP_339967322.1">
    <property type="nucleotide sequence ID" value="NZ_JBBHJY010000005.1"/>
</dbReference>
<evidence type="ECO:0000256" key="4">
    <source>
        <dbReference type="ARBA" id="ARBA00022692"/>
    </source>
</evidence>
<evidence type="ECO:0000256" key="8">
    <source>
        <dbReference type="SAM" id="MobiDB-lite"/>
    </source>
</evidence>
<keyword evidence="7" id="KW-0653">Protein transport</keyword>
<protein>
    <submittedName>
        <fullName evidence="10">Biopolymer transporter ExbD</fullName>
    </submittedName>
</protein>
<feature type="region of interest" description="Disordered" evidence="8">
    <location>
        <begin position="1"/>
        <end position="20"/>
    </location>
</feature>